<name>A0A3L6G079_MAIZE</name>
<dbReference type="SUPFAM" id="SSF81301">
    <property type="entry name" value="Nucleotidyltransferase"/>
    <property type="match status" value="2"/>
</dbReference>
<dbReference type="GO" id="GO:0001680">
    <property type="term" value="P:tRNA 3'-terminal CCA addition"/>
    <property type="evidence" value="ECO:0007669"/>
    <property type="project" value="UniProtKB-ARBA"/>
</dbReference>
<comment type="caution">
    <text evidence="8">The sequence shown here is derived from an EMBL/GenBank/DDBJ whole genome shotgun (WGS) entry which is preliminary data.</text>
</comment>
<evidence type="ECO:0000256" key="1">
    <source>
        <dbReference type="ARBA" id="ARBA00007265"/>
    </source>
</evidence>
<organism evidence="8">
    <name type="scientific">Zea mays</name>
    <name type="common">Maize</name>
    <dbReference type="NCBI Taxonomy" id="4577"/>
    <lineage>
        <taxon>Eukaryota</taxon>
        <taxon>Viridiplantae</taxon>
        <taxon>Streptophyta</taxon>
        <taxon>Embryophyta</taxon>
        <taxon>Tracheophyta</taxon>
        <taxon>Spermatophyta</taxon>
        <taxon>Magnoliopsida</taxon>
        <taxon>Liliopsida</taxon>
        <taxon>Poales</taxon>
        <taxon>Poaceae</taxon>
        <taxon>PACMAD clade</taxon>
        <taxon>Panicoideae</taxon>
        <taxon>Andropogonodae</taxon>
        <taxon>Andropogoneae</taxon>
        <taxon>Tripsacinae</taxon>
        <taxon>Zea</taxon>
    </lineage>
</organism>
<reference evidence="8" key="1">
    <citation type="journal article" date="2018" name="Nat. Genet.">
        <title>Extensive intraspecific gene order and gene structural variations between Mo17 and other maize genomes.</title>
        <authorList>
            <person name="Sun S."/>
            <person name="Zhou Y."/>
            <person name="Chen J."/>
            <person name="Shi J."/>
            <person name="Zhao H."/>
            <person name="Zhao H."/>
            <person name="Song W."/>
            <person name="Zhang M."/>
            <person name="Cui Y."/>
            <person name="Dong X."/>
            <person name="Liu H."/>
            <person name="Ma X."/>
            <person name="Jiao Y."/>
            <person name="Wang B."/>
            <person name="Wei X."/>
            <person name="Stein J.C."/>
            <person name="Glaubitz J.C."/>
            <person name="Lu F."/>
            <person name="Yu G."/>
            <person name="Liang C."/>
            <person name="Fengler K."/>
            <person name="Li B."/>
            <person name="Rafalski A."/>
            <person name="Schnable P.S."/>
            <person name="Ware D.H."/>
            <person name="Buckler E.S."/>
            <person name="Lai J."/>
        </authorList>
    </citation>
    <scope>NUCLEOTIDE SEQUENCE [LARGE SCALE GENOMIC DNA]</scope>
    <source>
        <tissue evidence="8">Seedling</tissue>
    </source>
</reference>
<dbReference type="AlphaFoldDB" id="A0A3L6G079"/>
<evidence type="ECO:0000256" key="2">
    <source>
        <dbReference type="ARBA" id="ARBA00022679"/>
    </source>
</evidence>
<dbReference type="Gene3D" id="3.30.460.10">
    <property type="entry name" value="Beta Polymerase, domain 2"/>
    <property type="match status" value="2"/>
</dbReference>
<sequence>MALRSPDLRWLGSLTRPGRLAPSPLAALASPRRRRRAPSPSPSPSDSSIPSTAPTSDSGPGAEGMEGPEWKKISAKRFGIKESMIPPEAWNVLHRLRSRGYDVYLVGGCVRDLIMKKTPKDFDIITTADLRQLITSSLFVRNALRLLGNFIFKFFNRTQVHTEQSLAILRFQCILMLPFDGSDKSFISDNPEYFTKVKDTFLGSAVIVGRRFPICHVHENNSIVEVSSFNTCARGSSGSQIYNSKSQNCSKNDFVRWKNCQRRDFTINGLMFNPYSEKIYDYLGGIEDIKKAKVRTVIPAGTSFQEDCARILRAIRIAARLGFSFPKETAYYVRTLACSVARLDKARILMEMNYMLAYGSAEASLRLLWRFGLLEHLLPFQAAYFSSTRFKRKDKGTNMLLVLFSKLDNFLAPNRPCHNSLCLFGCYGPFVNVDLSPISVCYEGNGYNQDNMRVEDHGSLPVDVQHSEKNVTMQWKSSISLLAFHEALARKPCDPLIVATFALAFYLGGDMSLAVDIGKSINRQHDTGFRELLEPKVWTDKHLAGEVQSFAALMKQTLTEMTDEYHVANAMAKIPQAPSSDLNGTDTKLVHTVENNLDTYDNALGFHFISKVFIPLQAYLKVLKFIECVQYGKKERGHEPKRDGMINYHNLSNGTHAEIRNLFTLVVFDTLYPTDTEDENDCSS</sequence>
<dbReference type="InterPro" id="IPR032828">
    <property type="entry name" value="PolyA_RNA-bd"/>
</dbReference>
<evidence type="ECO:0000259" key="7">
    <source>
        <dbReference type="Pfam" id="PF12627"/>
    </source>
</evidence>
<feature type="domain" description="Poly A polymerase head" evidence="6">
    <location>
        <begin position="199"/>
        <end position="295"/>
    </location>
</feature>
<dbReference type="PANTHER" id="PTHR43051:SF2">
    <property type="entry name" value="POLYNUCLEOTIDE ADENYLYLTRANSFERASE FAMILY PROTEIN-RELATED"/>
    <property type="match status" value="1"/>
</dbReference>
<dbReference type="GO" id="GO:0003723">
    <property type="term" value="F:RNA binding"/>
    <property type="evidence" value="ECO:0007669"/>
    <property type="project" value="UniProtKB-KW"/>
</dbReference>
<comment type="similarity">
    <text evidence="1 4">Belongs to the tRNA nucleotidyltransferase/poly(A) polymerase family.</text>
</comment>
<accession>A0A3L6G079</accession>
<keyword evidence="2 4" id="KW-0808">Transferase</keyword>
<dbReference type="Gene3D" id="1.10.3090.10">
    <property type="entry name" value="cca-adding enzyme, domain 2"/>
    <property type="match status" value="1"/>
</dbReference>
<dbReference type="GO" id="GO:0000166">
    <property type="term" value="F:nucleotide binding"/>
    <property type="evidence" value="ECO:0007669"/>
    <property type="project" value="UniProtKB-KW"/>
</dbReference>
<dbReference type="SUPFAM" id="SSF81891">
    <property type="entry name" value="Poly A polymerase C-terminal region-like"/>
    <property type="match status" value="1"/>
</dbReference>
<feature type="domain" description="tRNA nucleotidyltransferase/poly(A) polymerase RNA and SrmB- binding" evidence="7">
    <location>
        <begin position="322"/>
        <end position="383"/>
    </location>
</feature>
<dbReference type="CDD" id="cd05398">
    <property type="entry name" value="NT_ClassII-CCAase"/>
    <property type="match status" value="1"/>
</dbReference>
<keyword evidence="3" id="KW-0547">Nucleotide-binding</keyword>
<dbReference type="Proteomes" id="UP000251960">
    <property type="component" value="Chromosome 2"/>
</dbReference>
<dbReference type="EMBL" id="NCVQ01000003">
    <property type="protein sequence ID" value="PWZ39804.1"/>
    <property type="molecule type" value="Genomic_DNA"/>
</dbReference>
<keyword evidence="4" id="KW-0694">RNA-binding</keyword>
<feature type="compositionally biased region" description="Low complexity" evidence="5">
    <location>
        <begin position="19"/>
        <end position="30"/>
    </location>
</feature>
<dbReference type="GO" id="GO:0016779">
    <property type="term" value="F:nucleotidyltransferase activity"/>
    <property type="evidence" value="ECO:0007669"/>
    <property type="project" value="InterPro"/>
</dbReference>
<evidence type="ECO:0000259" key="6">
    <source>
        <dbReference type="Pfam" id="PF01743"/>
    </source>
</evidence>
<dbReference type="InterPro" id="IPR052191">
    <property type="entry name" value="tRNA_ntf/polyA_polymerase_I"/>
</dbReference>
<evidence type="ECO:0000313" key="8">
    <source>
        <dbReference type="EMBL" id="PWZ39804.1"/>
    </source>
</evidence>
<dbReference type="InterPro" id="IPR002646">
    <property type="entry name" value="PolA_pol_head_dom"/>
</dbReference>
<feature type="domain" description="Poly A polymerase head" evidence="6">
    <location>
        <begin position="103"/>
        <end position="135"/>
    </location>
</feature>
<dbReference type="InterPro" id="IPR043519">
    <property type="entry name" value="NT_sf"/>
</dbReference>
<dbReference type="Pfam" id="PF01743">
    <property type="entry name" value="PolyA_pol"/>
    <property type="match status" value="2"/>
</dbReference>
<dbReference type="PANTHER" id="PTHR43051">
    <property type="entry name" value="POLYNUCLEOTIDE ADENYLYLTRANSFERASE FAMILY PROTEIN"/>
    <property type="match status" value="1"/>
</dbReference>
<dbReference type="Pfam" id="PF12627">
    <property type="entry name" value="PolyA_pol_RNAbd"/>
    <property type="match status" value="1"/>
</dbReference>
<feature type="region of interest" description="Disordered" evidence="5">
    <location>
        <begin position="1"/>
        <end position="68"/>
    </location>
</feature>
<protein>
    <submittedName>
        <fullName evidence="8">Poly(A) polymerase I</fullName>
    </submittedName>
</protein>
<evidence type="ECO:0000256" key="5">
    <source>
        <dbReference type="SAM" id="MobiDB-lite"/>
    </source>
</evidence>
<evidence type="ECO:0000256" key="3">
    <source>
        <dbReference type="ARBA" id="ARBA00022741"/>
    </source>
</evidence>
<proteinExistence type="inferred from homology"/>
<gene>
    <name evidence="8" type="primary">pcnB_0</name>
    <name evidence="8" type="ORF">Zm00014a_042858</name>
</gene>
<evidence type="ECO:0000256" key="4">
    <source>
        <dbReference type="RuleBase" id="RU003953"/>
    </source>
</evidence>
<dbReference type="ExpressionAtlas" id="A0A3L6G079">
    <property type="expression patterns" value="baseline and differential"/>
</dbReference>
<feature type="compositionally biased region" description="Low complexity" evidence="5">
    <location>
        <begin position="44"/>
        <end position="58"/>
    </location>
</feature>